<comment type="pathway">
    <text evidence="3 11">Carbohydrate metabolism; hexose metabolism.</text>
</comment>
<evidence type="ECO:0000256" key="10">
    <source>
        <dbReference type="ARBA" id="ARBA00023277"/>
    </source>
</evidence>
<dbReference type="Proteomes" id="UP000660024">
    <property type="component" value="Unassembled WGS sequence"/>
</dbReference>
<evidence type="ECO:0000256" key="7">
    <source>
        <dbReference type="ARBA" id="ARBA00014165"/>
    </source>
</evidence>
<dbReference type="InterPro" id="IPR011013">
    <property type="entry name" value="Gal_mutarotase_sf_dom"/>
</dbReference>
<evidence type="ECO:0000313" key="13">
    <source>
        <dbReference type="Proteomes" id="UP000660024"/>
    </source>
</evidence>
<evidence type="ECO:0000256" key="2">
    <source>
        <dbReference type="ARBA" id="ARBA00001913"/>
    </source>
</evidence>
<accession>A0ABS1BLK1</accession>
<evidence type="ECO:0000256" key="9">
    <source>
        <dbReference type="ARBA" id="ARBA00023235"/>
    </source>
</evidence>
<dbReference type="PROSITE" id="PS00545">
    <property type="entry name" value="ALDOSE_1_EPIMERASE"/>
    <property type="match status" value="1"/>
</dbReference>
<reference evidence="12 13" key="1">
    <citation type="submission" date="2020-12" db="EMBL/GenBank/DDBJ databases">
        <title>Bacterial novel species Pedobacter sp. SD-b isolated from soil.</title>
        <authorList>
            <person name="Jung H.-Y."/>
        </authorList>
    </citation>
    <scope>NUCLEOTIDE SEQUENCE [LARGE SCALE GENOMIC DNA]</scope>
    <source>
        <strain evidence="12 13">SD-b</strain>
    </source>
</reference>
<dbReference type="InterPro" id="IPR018052">
    <property type="entry name" value="Ald1_epimerase_CS"/>
</dbReference>
<evidence type="ECO:0000256" key="6">
    <source>
        <dbReference type="ARBA" id="ARBA00013185"/>
    </source>
</evidence>
<comment type="catalytic activity">
    <reaction evidence="1 11">
        <text>alpha-D-glucose = beta-D-glucose</text>
        <dbReference type="Rhea" id="RHEA:10264"/>
        <dbReference type="ChEBI" id="CHEBI:15903"/>
        <dbReference type="ChEBI" id="CHEBI:17925"/>
        <dbReference type="EC" id="5.1.3.3"/>
    </reaction>
</comment>
<dbReference type="EMBL" id="JAEHFY010000017">
    <property type="protein sequence ID" value="MBK0383770.1"/>
    <property type="molecule type" value="Genomic_DNA"/>
</dbReference>
<organism evidence="12 13">
    <name type="scientific">Pedobacter segetis</name>
    <dbReference type="NCBI Taxonomy" id="2793069"/>
    <lineage>
        <taxon>Bacteria</taxon>
        <taxon>Pseudomonadati</taxon>
        <taxon>Bacteroidota</taxon>
        <taxon>Sphingobacteriia</taxon>
        <taxon>Sphingobacteriales</taxon>
        <taxon>Sphingobacteriaceae</taxon>
        <taxon>Pedobacter</taxon>
    </lineage>
</organism>
<proteinExistence type="inferred from homology"/>
<evidence type="ECO:0000256" key="5">
    <source>
        <dbReference type="ARBA" id="ARBA00011245"/>
    </source>
</evidence>
<dbReference type="EC" id="5.1.3.3" evidence="6 11"/>
<dbReference type="InterPro" id="IPR047215">
    <property type="entry name" value="Galactose_mutarotase-like"/>
</dbReference>
<comment type="caution">
    <text evidence="12">The sequence shown here is derived from an EMBL/GenBank/DDBJ whole genome shotgun (WGS) entry which is preliminary data.</text>
</comment>
<comment type="cofactor">
    <cofactor evidence="2">
        <name>Ca(2+)</name>
        <dbReference type="ChEBI" id="CHEBI:29108"/>
    </cofactor>
</comment>
<evidence type="ECO:0000256" key="11">
    <source>
        <dbReference type="PIRNR" id="PIRNR005096"/>
    </source>
</evidence>
<dbReference type="PANTHER" id="PTHR10091">
    <property type="entry name" value="ALDOSE-1-EPIMERASE"/>
    <property type="match status" value="1"/>
</dbReference>
<evidence type="ECO:0000256" key="4">
    <source>
        <dbReference type="ARBA" id="ARBA00006206"/>
    </source>
</evidence>
<evidence type="ECO:0000256" key="8">
    <source>
        <dbReference type="ARBA" id="ARBA00022837"/>
    </source>
</evidence>
<dbReference type="RefSeq" id="WP_200586862.1">
    <property type="nucleotide sequence ID" value="NZ_JAEHFY010000017.1"/>
</dbReference>
<keyword evidence="8" id="KW-0106">Calcium</keyword>
<dbReference type="InterPro" id="IPR014718">
    <property type="entry name" value="GH-type_carb-bd"/>
</dbReference>
<keyword evidence="13" id="KW-1185">Reference proteome</keyword>
<dbReference type="CDD" id="cd09019">
    <property type="entry name" value="galactose_mutarotase_like"/>
    <property type="match status" value="1"/>
</dbReference>
<comment type="similarity">
    <text evidence="4 11">Belongs to the aldose epimerase family.</text>
</comment>
<gene>
    <name evidence="12" type="ORF">I5M32_12445</name>
</gene>
<evidence type="ECO:0000256" key="1">
    <source>
        <dbReference type="ARBA" id="ARBA00001614"/>
    </source>
</evidence>
<dbReference type="PIRSF" id="PIRSF005096">
    <property type="entry name" value="GALM"/>
    <property type="match status" value="1"/>
</dbReference>
<sequence>MKLQLFTLTNQNNMKVTITNLGGRVVSIFVPDKNGKMVDVALGYDNLQCYLKDNEPYFGAIIGRYGNRIAKGKFSLGNKEYRLEINNGPNALHGGSDGFHNKVWQAEQIDDHVLILGLFSPDGEGGYPGNLNVKVTYSLTPENALKIDYEAETDKKTIINLTNHSYFNLDGEGNLSISDHVLTIDADHIVEVDETAIATGNLLTVENTPFDFRKPKSIGNHIDDEHQQIRFGQGYDHTFVFNKKEGLEKVASIYSDKTGINLDVFTEEPGLQLYTGNFLDGKDKDGKNGNPYPHRSGFCLETQHFPDSPNQPNFPSTVLNVGETYNTTTIYQFGIHQ</sequence>
<name>A0ABS1BLK1_9SPHI</name>
<dbReference type="Pfam" id="PF01263">
    <property type="entry name" value="Aldose_epim"/>
    <property type="match status" value="1"/>
</dbReference>
<protein>
    <recommendedName>
        <fullName evidence="7 11">Aldose 1-epimerase</fullName>
        <ecNumber evidence="6 11">5.1.3.3</ecNumber>
    </recommendedName>
</protein>
<keyword evidence="10 11" id="KW-0119">Carbohydrate metabolism</keyword>
<dbReference type="InterPro" id="IPR008183">
    <property type="entry name" value="Aldose_1/G6P_1-epimerase"/>
</dbReference>
<evidence type="ECO:0000313" key="12">
    <source>
        <dbReference type="EMBL" id="MBK0383770.1"/>
    </source>
</evidence>
<dbReference type="InterPro" id="IPR015443">
    <property type="entry name" value="Aldose_1-epimerase"/>
</dbReference>
<dbReference type="SUPFAM" id="SSF74650">
    <property type="entry name" value="Galactose mutarotase-like"/>
    <property type="match status" value="1"/>
</dbReference>
<comment type="subunit">
    <text evidence="5">Monomer.</text>
</comment>
<evidence type="ECO:0000256" key="3">
    <source>
        <dbReference type="ARBA" id="ARBA00005028"/>
    </source>
</evidence>
<dbReference type="NCBIfam" id="NF008277">
    <property type="entry name" value="PRK11055.1"/>
    <property type="match status" value="1"/>
</dbReference>
<dbReference type="PANTHER" id="PTHR10091:SF0">
    <property type="entry name" value="GALACTOSE MUTAROTASE"/>
    <property type="match status" value="1"/>
</dbReference>
<dbReference type="Gene3D" id="2.70.98.10">
    <property type="match status" value="1"/>
</dbReference>
<keyword evidence="9 11" id="KW-0413">Isomerase</keyword>